<sequence length="60" mass="7160">MKFSKQESITEIRKKQQETPEQKIVRLEAELAAEKEDKLRIMDATAQLYEELLLLKERIK</sequence>
<evidence type="ECO:0000313" key="1">
    <source>
        <dbReference type="EMBL" id="RNB59192.1"/>
    </source>
</evidence>
<name>A0A3M8B7A4_9BACL</name>
<dbReference type="AlphaFoldDB" id="A0A3M8B7A4"/>
<dbReference type="Proteomes" id="UP000268829">
    <property type="component" value="Unassembled WGS sequence"/>
</dbReference>
<organism evidence="1 2">
    <name type="scientific">Brevibacillus gelatini</name>
    <dbReference type="NCBI Taxonomy" id="1655277"/>
    <lineage>
        <taxon>Bacteria</taxon>
        <taxon>Bacillati</taxon>
        <taxon>Bacillota</taxon>
        <taxon>Bacilli</taxon>
        <taxon>Bacillales</taxon>
        <taxon>Paenibacillaceae</taxon>
        <taxon>Brevibacillus</taxon>
    </lineage>
</organism>
<reference evidence="1 2" key="1">
    <citation type="submission" date="2018-10" db="EMBL/GenBank/DDBJ databases">
        <title>Phylogenomics of Brevibacillus.</title>
        <authorList>
            <person name="Dunlap C."/>
        </authorList>
    </citation>
    <scope>NUCLEOTIDE SEQUENCE [LARGE SCALE GENOMIC DNA]</scope>
    <source>
        <strain evidence="1 2">DSM 100115</strain>
    </source>
</reference>
<evidence type="ECO:0000313" key="2">
    <source>
        <dbReference type="Proteomes" id="UP000268829"/>
    </source>
</evidence>
<protein>
    <submittedName>
        <fullName evidence="1">Uncharacterized protein</fullName>
    </submittedName>
</protein>
<dbReference type="EMBL" id="RHHS01000014">
    <property type="protein sequence ID" value="RNB59192.1"/>
    <property type="molecule type" value="Genomic_DNA"/>
</dbReference>
<keyword evidence="2" id="KW-1185">Reference proteome</keyword>
<comment type="caution">
    <text evidence="1">The sequence shown here is derived from an EMBL/GenBank/DDBJ whole genome shotgun (WGS) entry which is preliminary data.</text>
</comment>
<accession>A0A3M8B7A4</accession>
<gene>
    <name evidence="1" type="ORF">EDM57_05405</name>
</gene>
<proteinExistence type="predicted"/>